<dbReference type="EMBL" id="FOSF01000002">
    <property type="protein sequence ID" value="SFJ77582.1"/>
    <property type="molecule type" value="Genomic_DNA"/>
</dbReference>
<dbReference type="Gene3D" id="1.10.260.40">
    <property type="entry name" value="lambda repressor-like DNA-binding domains"/>
    <property type="match status" value="1"/>
</dbReference>
<reference evidence="3 4" key="1">
    <citation type="submission" date="2016-10" db="EMBL/GenBank/DDBJ databases">
        <authorList>
            <person name="Varghese N."/>
            <person name="Submissions S."/>
        </authorList>
    </citation>
    <scope>NUCLEOTIDE SEQUENCE [LARGE SCALE GENOMIC DNA]</scope>
    <source>
        <strain evidence="3 4">22B</strain>
    </source>
</reference>
<dbReference type="Pfam" id="PF01381">
    <property type="entry name" value="HTH_3"/>
    <property type="match status" value="1"/>
</dbReference>
<dbReference type="Proteomes" id="UP000243374">
    <property type="component" value="Unassembled WGS sequence"/>
</dbReference>
<evidence type="ECO:0000313" key="4">
    <source>
        <dbReference type="Proteomes" id="UP000243374"/>
    </source>
</evidence>
<organism evidence="3 4">
    <name type="scientific">Succinivibrio dextrinosolvens</name>
    <dbReference type="NCBI Taxonomy" id="83771"/>
    <lineage>
        <taxon>Bacteria</taxon>
        <taxon>Pseudomonadati</taxon>
        <taxon>Pseudomonadota</taxon>
        <taxon>Gammaproteobacteria</taxon>
        <taxon>Aeromonadales</taxon>
        <taxon>Succinivibrionaceae</taxon>
        <taxon>Succinivibrio</taxon>
    </lineage>
</organism>
<evidence type="ECO:0000313" key="3">
    <source>
        <dbReference type="EMBL" id="SFJ77582.1"/>
    </source>
</evidence>
<dbReference type="PROSITE" id="PS50943">
    <property type="entry name" value="HTH_CROC1"/>
    <property type="match status" value="1"/>
</dbReference>
<sequence>MDDFDNYLVEQQKNPKFKKEYDALEPDYQMISSLIAARAEKKLTQQDLSKITGIAQADLSKIENGNANPTLKTLKKIAEGLGKRLQISFV</sequence>
<keyword evidence="4" id="KW-1185">Reference proteome</keyword>
<keyword evidence="1" id="KW-0238">DNA-binding</keyword>
<dbReference type="InterPro" id="IPR001387">
    <property type="entry name" value="Cro/C1-type_HTH"/>
</dbReference>
<dbReference type="SMART" id="SM00530">
    <property type="entry name" value="HTH_XRE"/>
    <property type="match status" value="1"/>
</dbReference>
<dbReference type="CDD" id="cd00093">
    <property type="entry name" value="HTH_XRE"/>
    <property type="match status" value="1"/>
</dbReference>
<dbReference type="InterPro" id="IPR050807">
    <property type="entry name" value="TransReg_Diox_bact_type"/>
</dbReference>
<name>A0A662Z807_9GAMM</name>
<dbReference type="PANTHER" id="PTHR46797">
    <property type="entry name" value="HTH-TYPE TRANSCRIPTIONAL REGULATOR"/>
    <property type="match status" value="1"/>
</dbReference>
<dbReference type="SUPFAM" id="SSF47413">
    <property type="entry name" value="lambda repressor-like DNA-binding domains"/>
    <property type="match status" value="1"/>
</dbReference>
<accession>A0A662Z807</accession>
<proteinExistence type="predicted"/>
<feature type="domain" description="HTH cro/C1-type" evidence="2">
    <location>
        <begin position="34"/>
        <end position="88"/>
    </location>
</feature>
<dbReference type="GO" id="GO:0005829">
    <property type="term" value="C:cytosol"/>
    <property type="evidence" value="ECO:0007669"/>
    <property type="project" value="TreeGrafter"/>
</dbReference>
<dbReference type="OrthoDB" id="9792093at2"/>
<protein>
    <submittedName>
        <fullName evidence="3">Helix-turn-helix</fullName>
    </submittedName>
</protein>
<dbReference type="PANTHER" id="PTHR46797:SF1">
    <property type="entry name" value="METHYLPHOSPHONATE SYNTHASE"/>
    <property type="match status" value="1"/>
</dbReference>
<evidence type="ECO:0000259" key="2">
    <source>
        <dbReference type="PROSITE" id="PS50943"/>
    </source>
</evidence>
<evidence type="ECO:0000256" key="1">
    <source>
        <dbReference type="ARBA" id="ARBA00023125"/>
    </source>
</evidence>
<dbReference type="AlphaFoldDB" id="A0A662Z807"/>
<dbReference type="RefSeq" id="WP_074838233.1">
    <property type="nucleotide sequence ID" value="NZ_CP047056.1"/>
</dbReference>
<gene>
    <name evidence="3" type="ORF">SAMN04487865_10023</name>
</gene>
<dbReference type="GO" id="GO:0003700">
    <property type="term" value="F:DNA-binding transcription factor activity"/>
    <property type="evidence" value="ECO:0007669"/>
    <property type="project" value="TreeGrafter"/>
</dbReference>
<dbReference type="GO" id="GO:0003677">
    <property type="term" value="F:DNA binding"/>
    <property type="evidence" value="ECO:0007669"/>
    <property type="project" value="UniProtKB-KW"/>
</dbReference>
<dbReference type="InterPro" id="IPR010982">
    <property type="entry name" value="Lambda_DNA-bd_dom_sf"/>
</dbReference>